<evidence type="ECO:0000256" key="1">
    <source>
        <dbReference type="SAM" id="MobiDB-lite"/>
    </source>
</evidence>
<evidence type="ECO:0000313" key="2">
    <source>
        <dbReference type="EMBL" id="MEY1662528.1"/>
    </source>
</evidence>
<accession>A0ABV4AI63</accession>
<sequence length="66" mass="7237">MVTLRLRRWRWVPLGIALLAGLLLLGMELEQSRILGEEAPVLRETAPMTLKATPRSSATLPAASRG</sequence>
<comment type="caution">
    <text evidence="2">The sequence shown here is derived from an EMBL/GenBank/DDBJ whole genome shotgun (WGS) entry which is preliminary data.</text>
</comment>
<dbReference type="Proteomes" id="UP001562065">
    <property type="component" value="Unassembled WGS sequence"/>
</dbReference>
<dbReference type="RefSeq" id="WP_369455762.1">
    <property type="nucleotide sequence ID" value="NZ_JBGCUO010000001.1"/>
</dbReference>
<proteinExistence type="predicted"/>
<gene>
    <name evidence="2" type="ORF">AB5I84_10255</name>
</gene>
<dbReference type="EMBL" id="JBGCUO010000001">
    <property type="protein sequence ID" value="MEY1662528.1"/>
    <property type="molecule type" value="Genomic_DNA"/>
</dbReference>
<feature type="region of interest" description="Disordered" evidence="1">
    <location>
        <begin position="47"/>
        <end position="66"/>
    </location>
</feature>
<evidence type="ECO:0000313" key="3">
    <source>
        <dbReference type="Proteomes" id="UP001562065"/>
    </source>
</evidence>
<keyword evidence="3" id="KW-1185">Reference proteome</keyword>
<organism evidence="2 3">
    <name type="scientific">Isoalcanivorax beigongshangi</name>
    <dbReference type="NCBI Taxonomy" id="3238810"/>
    <lineage>
        <taxon>Bacteria</taxon>
        <taxon>Pseudomonadati</taxon>
        <taxon>Pseudomonadota</taxon>
        <taxon>Gammaproteobacteria</taxon>
        <taxon>Oceanospirillales</taxon>
        <taxon>Alcanivoracaceae</taxon>
        <taxon>Isoalcanivorax</taxon>
    </lineage>
</organism>
<reference evidence="2 3" key="1">
    <citation type="submission" date="2024-07" db="EMBL/GenBank/DDBJ databases">
        <authorList>
            <person name="Ren Q."/>
        </authorList>
    </citation>
    <scope>NUCLEOTIDE SEQUENCE [LARGE SCALE GENOMIC DNA]</scope>
    <source>
        <strain evidence="2 3">REN37</strain>
    </source>
</reference>
<protein>
    <submittedName>
        <fullName evidence="2">Uncharacterized protein</fullName>
    </submittedName>
</protein>
<name>A0ABV4AI63_9GAMM</name>